<dbReference type="InterPro" id="IPR029052">
    <property type="entry name" value="Metallo-depent_PP-like"/>
</dbReference>
<name>A0A0A9Y4G7_LYGHE</name>
<dbReference type="InterPro" id="IPR050341">
    <property type="entry name" value="PP1_catalytic_subunit"/>
</dbReference>
<accession>A0A0A9Y4G7</accession>
<dbReference type="GO" id="GO:0004722">
    <property type="term" value="F:protein serine/threonine phosphatase activity"/>
    <property type="evidence" value="ECO:0007669"/>
    <property type="project" value="UniProtKB-EC"/>
</dbReference>
<dbReference type="PRINTS" id="PR00114">
    <property type="entry name" value="STPHPHTASE"/>
</dbReference>
<dbReference type="GO" id="GO:0005737">
    <property type="term" value="C:cytoplasm"/>
    <property type="evidence" value="ECO:0007669"/>
    <property type="project" value="TreeGrafter"/>
</dbReference>
<dbReference type="EMBL" id="GDHC01002435">
    <property type="protein sequence ID" value="JAQ16194.1"/>
    <property type="molecule type" value="Transcribed_RNA"/>
</dbReference>
<proteinExistence type="inferred from homology"/>
<dbReference type="InterPro" id="IPR006186">
    <property type="entry name" value="Ser/Thr-sp_prot-phosphatase"/>
</dbReference>
<dbReference type="InterPro" id="IPR004843">
    <property type="entry name" value="Calcineurin-like_PHP"/>
</dbReference>
<reference evidence="3" key="1">
    <citation type="journal article" date="2014" name="PLoS ONE">
        <title>Transcriptome-Based Identification of ABC Transporters in the Western Tarnished Plant Bug Lygus hesperus.</title>
        <authorList>
            <person name="Hull J.J."/>
            <person name="Chaney K."/>
            <person name="Geib S.M."/>
            <person name="Fabrick J.A."/>
            <person name="Brent C.S."/>
            <person name="Walsh D."/>
            <person name="Lavine L.C."/>
        </authorList>
    </citation>
    <scope>NUCLEOTIDE SEQUENCE</scope>
</reference>
<dbReference type="GO" id="GO:0005634">
    <property type="term" value="C:nucleus"/>
    <property type="evidence" value="ECO:0007669"/>
    <property type="project" value="TreeGrafter"/>
</dbReference>
<dbReference type="Gene3D" id="3.60.21.10">
    <property type="match status" value="1"/>
</dbReference>
<sequence>MLPPQRRSLSLSPLSYVNTTGMPHPSSPLAYATAIYQYMVKKFAVENGCMHQTCDVEGFGRALISLCKIVEGVLSSEPPHGHMSSPCYVFGDLHGNFRDLFYFMDNLISFQDLRYTPHRFLFLGDYVDRGEFSIEVVAYLFALKTLAPQKLLLLRGNHEDTLVSGDISSYGSCSFRAQCHTLFGLALGEEV</sequence>
<organism evidence="3">
    <name type="scientific">Lygus hesperus</name>
    <name type="common">Western plant bug</name>
    <dbReference type="NCBI Taxonomy" id="30085"/>
    <lineage>
        <taxon>Eukaryota</taxon>
        <taxon>Metazoa</taxon>
        <taxon>Ecdysozoa</taxon>
        <taxon>Arthropoda</taxon>
        <taxon>Hexapoda</taxon>
        <taxon>Insecta</taxon>
        <taxon>Pterygota</taxon>
        <taxon>Neoptera</taxon>
        <taxon>Paraneoptera</taxon>
        <taxon>Hemiptera</taxon>
        <taxon>Heteroptera</taxon>
        <taxon>Panheteroptera</taxon>
        <taxon>Cimicomorpha</taxon>
        <taxon>Miridae</taxon>
        <taxon>Mirini</taxon>
        <taxon>Lygus</taxon>
    </lineage>
</organism>
<keyword evidence="1" id="KW-0378">Hydrolase</keyword>
<reference evidence="4" key="3">
    <citation type="journal article" date="2016" name="Gigascience">
        <title>De novo construction of an expanded transcriptome assembly for the western tarnished plant bug, Lygus hesperus.</title>
        <authorList>
            <person name="Tassone E.E."/>
            <person name="Geib S.M."/>
            <person name="Hall B."/>
            <person name="Fabrick J.A."/>
            <person name="Brent C.S."/>
            <person name="Hull J.J."/>
        </authorList>
    </citation>
    <scope>NUCLEOTIDE SEQUENCE</scope>
</reference>
<dbReference type="Pfam" id="PF00149">
    <property type="entry name" value="Metallophos"/>
    <property type="match status" value="1"/>
</dbReference>
<evidence type="ECO:0000313" key="3">
    <source>
        <dbReference type="EMBL" id="JAG27059.1"/>
    </source>
</evidence>
<protein>
    <recommendedName>
        <fullName evidence="1">Serine/threonine-protein phosphatase</fullName>
        <ecNumber evidence="1">3.1.3.16</ecNumber>
    </recommendedName>
</protein>
<dbReference type="PANTHER" id="PTHR11668:SF489">
    <property type="entry name" value="SERINE_THREONINE-PROTEIN PHOSPHATASE"/>
    <property type="match status" value="1"/>
</dbReference>
<dbReference type="EC" id="3.1.3.16" evidence="1"/>
<dbReference type="CDD" id="cd00144">
    <property type="entry name" value="MPP_PPP_family"/>
    <property type="match status" value="1"/>
</dbReference>
<comment type="catalytic activity">
    <reaction evidence="1">
        <text>O-phospho-L-threonyl-[protein] + H2O = L-threonyl-[protein] + phosphate</text>
        <dbReference type="Rhea" id="RHEA:47004"/>
        <dbReference type="Rhea" id="RHEA-COMP:11060"/>
        <dbReference type="Rhea" id="RHEA-COMP:11605"/>
        <dbReference type="ChEBI" id="CHEBI:15377"/>
        <dbReference type="ChEBI" id="CHEBI:30013"/>
        <dbReference type="ChEBI" id="CHEBI:43474"/>
        <dbReference type="ChEBI" id="CHEBI:61977"/>
        <dbReference type="EC" id="3.1.3.16"/>
    </reaction>
</comment>
<dbReference type="PROSITE" id="PS00125">
    <property type="entry name" value="SER_THR_PHOSPHATASE"/>
    <property type="match status" value="1"/>
</dbReference>
<gene>
    <name evidence="4" type="primary">BSL2</name>
    <name evidence="3" type="ORF">CM83_6244</name>
    <name evidence="4" type="ORF">g.7064</name>
</gene>
<feature type="domain" description="Serine/threonine specific protein phosphatases" evidence="2">
    <location>
        <begin position="154"/>
        <end position="159"/>
    </location>
</feature>
<dbReference type="AlphaFoldDB" id="A0A0A9Y4G7"/>
<dbReference type="SMART" id="SM00156">
    <property type="entry name" value="PP2Ac"/>
    <property type="match status" value="1"/>
</dbReference>
<dbReference type="SUPFAM" id="SSF56300">
    <property type="entry name" value="Metallo-dependent phosphatases"/>
    <property type="match status" value="1"/>
</dbReference>
<evidence type="ECO:0000313" key="4">
    <source>
        <dbReference type="EMBL" id="JAQ16194.1"/>
    </source>
</evidence>
<evidence type="ECO:0000259" key="2">
    <source>
        <dbReference type="PROSITE" id="PS00125"/>
    </source>
</evidence>
<dbReference type="PANTHER" id="PTHR11668">
    <property type="entry name" value="SERINE/THREONINE PROTEIN PHOSPHATASE"/>
    <property type="match status" value="1"/>
</dbReference>
<comment type="similarity">
    <text evidence="1">Belongs to the PPP phosphatase family.</text>
</comment>
<evidence type="ECO:0000256" key="1">
    <source>
        <dbReference type="RuleBase" id="RU004273"/>
    </source>
</evidence>
<dbReference type="EMBL" id="GBHO01016545">
    <property type="protein sequence ID" value="JAG27059.1"/>
    <property type="molecule type" value="Transcribed_RNA"/>
</dbReference>
<reference evidence="3" key="2">
    <citation type="submission" date="2014-07" db="EMBL/GenBank/DDBJ databases">
        <authorList>
            <person name="Hull J."/>
        </authorList>
    </citation>
    <scope>NUCLEOTIDE SEQUENCE</scope>
</reference>